<reference evidence="1" key="1">
    <citation type="journal article" date="2021" name="Proc. Natl. Acad. Sci. U.S.A.">
        <title>A Catalog of Tens of Thousands of Viruses from Human Metagenomes Reveals Hidden Associations with Chronic Diseases.</title>
        <authorList>
            <person name="Tisza M.J."/>
            <person name="Buck C.B."/>
        </authorList>
    </citation>
    <scope>NUCLEOTIDE SEQUENCE</scope>
    <source>
        <strain evidence="1">Ctjel6</strain>
    </source>
</reference>
<dbReference type="EMBL" id="BK015086">
    <property type="protein sequence ID" value="DAD90418.1"/>
    <property type="molecule type" value="Genomic_DNA"/>
</dbReference>
<organism evidence="1">
    <name type="scientific">Siphoviridae sp. ctjel6</name>
    <dbReference type="NCBI Taxonomy" id="2826440"/>
    <lineage>
        <taxon>Viruses</taxon>
        <taxon>Duplodnaviria</taxon>
        <taxon>Heunggongvirae</taxon>
        <taxon>Uroviricota</taxon>
        <taxon>Caudoviricetes</taxon>
    </lineage>
</organism>
<proteinExistence type="predicted"/>
<protein>
    <submittedName>
        <fullName evidence="1">Uncharacterized protein</fullName>
    </submittedName>
</protein>
<accession>A0A8S5N815</accession>
<name>A0A8S5N815_9CAUD</name>
<evidence type="ECO:0000313" key="1">
    <source>
        <dbReference type="EMBL" id="DAD90418.1"/>
    </source>
</evidence>
<sequence>MPLFELTTGEDGAIHGAVKALIDELEAEGLLDYRTRLLTVVMESTAMALDHGLTAPKVSVATTQLARQLLDGIEMLPKPPAKTGTIFDTLPDVIAAATKAALDRRRL</sequence>